<name>A0A3M7QZQ1_BRAPC</name>
<comment type="caution">
    <text evidence="1">The sequence shown here is derived from an EMBL/GenBank/DDBJ whole genome shotgun (WGS) entry which is preliminary data.</text>
</comment>
<accession>A0A3M7QZQ1</accession>
<dbReference type="Proteomes" id="UP000276133">
    <property type="component" value="Unassembled WGS sequence"/>
</dbReference>
<dbReference type="AlphaFoldDB" id="A0A3M7QZQ1"/>
<dbReference type="EMBL" id="REGN01004695">
    <property type="protein sequence ID" value="RNA16498.1"/>
    <property type="molecule type" value="Genomic_DNA"/>
</dbReference>
<organism evidence="1 2">
    <name type="scientific">Brachionus plicatilis</name>
    <name type="common">Marine rotifer</name>
    <name type="synonym">Brachionus muelleri</name>
    <dbReference type="NCBI Taxonomy" id="10195"/>
    <lineage>
        <taxon>Eukaryota</taxon>
        <taxon>Metazoa</taxon>
        <taxon>Spiralia</taxon>
        <taxon>Gnathifera</taxon>
        <taxon>Rotifera</taxon>
        <taxon>Eurotatoria</taxon>
        <taxon>Monogononta</taxon>
        <taxon>Pseudotrocha</taxon>
        <taxon>Ploima</taxon>
        <taxon>Brachionidae</taxon>
        <taxon>Brachionus</taxon>
    </lineage>
</organism>
<evidence type="ECO:0000313" key="1">
    <source>
        <dbReference type="EMBL" id="RNA16498.1"/>
    </source>
</evidence>
<gene>
    <name evidence="1" type="ORF">BpHYR1_026924</name>
</gene>
<evidence type="ECO:0000313" key="2">
    <source>
        <dbReference type="Proteomes" id="UP000276133"/>
    </source>
</evidence>
<sequence length="146" mass="16579">MSPLKLFSGLLFSLEHTLKKPNGLWVSHTKIRQKHEASVYVPFIKKGRLGNNCDVEDQDNAVINKCNLVDILKYVDNKIVSIDITNCWLECPVCIIVIMKSSACVFESLIDNLINVASNMMMEKNALSILRINYFLNDDLFQISIS</sequence>
<keyword evidence="2" id="KW-1185">Reference proteome</keyword>
<reference evidence="1 2" key="1">
    <citation type="journal article" date="2018" name="Sci. Rep.">
        <title>Genomic signatures of local adaptation to the degree of environmental predictability in rotifers.</title>
        <authorList>
            <person name="Franch-Gras L."/>
            <person name="Hahn C."/>
            <person name="Garcia-Roger E.M."/>
            <person name="Carmona M.J."/>
            <person name="Serra M."/>
            <person name="Gomez A."/>
        </authorList>
    </citation>
    <scope>NUCLEOTIDE SEQUENCE [LARGE SCALE GENOMIC DNA]</scope>
    <source>
        <strain evidence="1">HYR1</strain>
    </source>
</reference>
<protein>
    <submittedName>
        <fullName evidence="1">Uncharacterized protein</fullName>
    </submittedName>
</protein>
<proteinExistence type="predicted"/>